<evidence type="ECO:0000256" key="2">
    <source>
        <dbReference type="ARBA" id="ARBA00011900"/>
    </source>
</evidence>
<gene>
    <name evidence="7" type="ORF">METZ01_LOCUS500736</name>
</gene>
<dbReference type="Pfam" id="PF02086">
    <property type="entry name" value="MethyltransfD12"/>
    <property type="match status" value="1"/>
</dbReference>
<keyword evidence="5" id="KW-0949">S-adenosyl-L-methionine</keyword>
<name>A0A383DTM6_9ZZZZ</name>
<dbReference type="EMBL" id="UINC01220111">
    <property type="protein sequence ID" value="SVE47882.1"/>
    <property type="molecule type" value="Genomic_DNA"/>
</dbReference>
<keyword evidence="3" id="KW-0489">Methyltransferase</keyword>
<dbReference type="EC" id="2.1.1.72" evidence="2"/>
<dbReference type="Gene3D" id="1.10.1020.10">
    <property type="entry name" value="Adenine-specific Methyltransferase, Domain 2"/>
    <property type="match status" value="1"/>
</dbReference>
<evidence type="ECO:0000256" key="5">
    <source>
        <dbReference type="ARBA" id="ARBA00022691"/>
    </source>
</evidence>
<comment type="catalytic activity">
    <reaction evidence="6">
        <text>a 2'-deoxyadenosine in DNA + S-adenosyl-L-methionine = an N(6)-methyl-2'-deoxyadenosine in DNA + S-adenosyl-L-homocysteine + H(+)</text>
        <dbReference type="Rhea" id="RHEA:15197"/>
        <dbReference type="Rhea" id="RHEA-COMP:12418"/>
        <dbReference type="Rhea" id="RHEA-COMP:12419"/>
        <dbReference type="ChEBI" id="CHEBI:15378"/>
        <dbReference type="ChEBI" id="CHEBI:57856"/>
        <dbReference type="ChEBI" id="CHEBI:59789"/>
        <dbReference type="ChEBI" id="CHEBI:90615"/>
        <dbReference type="ChEBI" id="CHEBI:90616"/>
        <dbReference type="EC" id="2.1.1.72"/>
    </reaction>
</comment>
<reference evidence="7" key="1">
    <citation type="submission" date="2018-05" db="EMBL/GenBank/DDBJ databases">
        <authorList>
            <person name="Lanie J.A."/>
            <person name="Ng W.-L."/>
            <person name="Kazmierczak K.M."/>
            <person name="Andrzejewski T.M."/>
            <person name="Davidsen T.M."/>
            <person name="Wayne K.J."/>
            <person name="Tettelin H."/>
            <person name="Glass J.I."/>
            <person name="Rusch D."/>
            <person name="Podicherti R."/>
            <person name="Tsui H.-C.T."/>
            <person name="Winkler M.E."/>
        </authorList>
    </citation>
    <scope>NUCLEOTIDE SEQUENCE</scope>
</reference>
<dbReference type="PROSITE" id="PS00092">
    <property type="entry name" value="N6_MTASE"/>
    <property type="match status" value="1"/>
</dbReference>
<dbReference type="InterPro" id="IPR012327">
    <property type="entry name" value="MeTrfase_D12"/>
</dbReference>
<evidence type="ECO:0000313" key="7">
    <source>
        <dbReference type="EMBL" id="SVE47882.1"/>
    </source>
</evidence>
<dbReference type="NCBIfam" id="TIGR00571">
    <property type="entry name" value="dam"/>
    <property type="match status" value="1"/>
</dbReference>
<comment type="similarity">
    <text evidence="1">Belongs to the N(4)/N(6)-methyltransferase family.</text>
</comment>
<evidence type="ECO:0000256" key="4">
    <source>
        <dbReference type="ARBA" id="ARBA00022679"/>
    </source>
</evidence>
<accession>A0A383DTM6</accession>
<keyword evidence="4" id="KW-0808">Transferase</keyword>
<dbReference type="PANTHER" id="PTHR30481">
    <property type="entry name" value="DNA ADENINE METHYLASE"/>
    <property type="match status" value="1"/>
</dbReference>
<dbReference type="SUPFAM" id="SSF53335">
    <property type="entry name" value="S-adenosyl-L-methionine-dependent methyltransferases"/>
    <property type="match status" value="1"/>
</dbReference>
<dbReference type="GO" id="GO:0009007">
    <property type="term" value="F:site-specific DNA-methyltransferase (adenine-specific) activity"/>
    <property type="evidence" value="ECO:0007669"/>
    <property type="project" value="UniProtKB-EC"/>
</dbReference>
<dbReference type="GO" id="GO:0032259">
    <property type="term" value="P:methylation"/>
    <property type="evidence" value="ECO:0007669"/>
    <property type="project" value="UniProtKB-KW"/>
</dbReference>
<sequence>MKKLVFPKPFLKWAGGKTNLLGQYEPLFPEWSGDYFEPFIGSGAVFFYLSARPEERNYYLSDLNREIVDAFCAVRDDVEGVIRLLTKHQQLHSKDYFYQVRGLVPQNLSALEKAARTIYLNKTCFNGLYRVNKKGEFNVPMGNYKKPSILQVETLKAASRALSPADLSTGHYSVLVDKAQAGDFIYLDPPY</sequence>
<organism evidence="7">
    <name type="scientific">marine metagenome</name>
    <dbReference type="NCBI Taxonomy" id="408172"/>
    <lineage>
        <taxon>unclassified sequences</taxon>
        <taxon>metagenomes</taxon>
        <taxon>ecological metagenomes</taxon>
    </lineage>
</organism>
<dbReference type="PANTHER" id="PTHR30481:SF3">
    <property type="entry name" value="DNA ADENINE METHYLASE"/>
    <property type="match status" value="1"/>
</dbReference>
<dbReference type="GO" id="GO:0009307">
    <property type="term" value="P:DNA restriction-modification system"/>
    <property type="evidence" value="ECO:0007669"/>
    <property type="project" value="InterPro"/>
</dbReference>
<evidence type="ECO:0000256" key="6">
    <source>
        <dbReference type="ARBA" id="ARBA00047942"/>
    </source>
</evidence>
<dbReference type="InterPro" id="IPR002052">
    <property type="entry name" value="DNA_methylase_N6_adenine_CS"/>
</dbReference>
<evidence type="ECO:0000256" key="3">
    <source>
        <dbReference type="ARBA" id="ARBA00022603"/>
    </source>
</evidence>
<dbReference type="GO" id="GO:0006298">
    <property type="term" value="P:mismatch repair"/>
    <property type="evidence" value="ECO:0007669"/>
    <property type="project" value="TreeGrafter"/>
</dbReference>
<dbReference type="GO" id="GO:1904047">
    <property type="term" value="F:S-adenosyl-L-methionine binding"/>
    <property type="evidence" value="ECO:0007669"/>
    <property type="project" value="TreeGrafter"/>
</dbReference>
<dbReference type="AlphaFoldDB" id="A0A383DTM6"/>
<dbReference type="PRINTS" id="PR00505">
    <property type="entry name" value="D12N6MTFRASE"/>
</dbReference>
<evidence type="ECO:0000256" key="1">
    <source>
        <dbReference type="ARBA" id="ARBA00006594"/>
    </source>
</evidence>
<dbReference type="InterPro" id="IPR029063">
    <property type="entry name" value="SAM-dependent_MTases_sf"/>
</dbReference>
<dbReference type="GO" id="GO:0043565">
    <property type="term" value="F:sequence-specific DNA binding"/>
    <property type="evidence" value="ECO:0007669"/>
    <property type="project" value="TreeGrafter"/>
</dbReference>
<protein>
    <recommendedName>
        <fullName evidence="2">site-specific DNA-methyltransferase (adenine-specific)</fullName>
        <ecNumber evidence="2">2.1.1.72</ecNumber>
    </recommendedName>
</protein>
<feature type="non-terminal residue" evidence="7">
    <location>
        <position position="191"/>
    </location>
</feature>
<proteinExistence type="inferred from homology"/>
<dbReference type="InterPro" id="IPR023095">
    <property type="entry name" value="Ade_MeTrfase_dom_2"/>
</dbReference>